<dbReference type="EMBL" id="QLTT01000012">
    <property type="protein sequence ID" value="RAS60241.1"/>
    <property type="molecule type" value="Genomic_DNA"/>
</dbReference>
<protein>
    <submittedName>
        <fullName evidence="2">TIR domain-containing protein</fullName>
    </submittedName>
</protein>
<organism evidence="2 3">
    <name type="scientific">Lentzea atacamensis</name>
    <dbReference type="NCBI Taxonomy" id="531938"/>
    <lineage>
        <taxon>Bacteria</taxon>
        <taxon>Bacillati</taxon>
        <taxon>Actinomycetota</taxon>
        <taxon>Actinomycetes</taxon>
        <taxon>Pseudonocardiales</taxon>
        <taxon>Pseudonocardiaceae</taxon>
        <taxon>Lentzea</taxon>
    </lineage>
</organism>
<gene>
    <name evidence="2" type="ORF">C8D87_112137</name>
</gene>
<sequence>MNVFVSYSRRDNEQTLLEIERLISWGTPYIDDLHHSRHGGDRHEAVEFALRASQEFVAVLSPSYLRTPWTRWEFGWAVESGIPMVALIGNSKLVPINEEMKYRLLNDLTALAA</sequence>
<dbReference type="InterPro" id="IPR000157">
    <property type="entry name" value="TIR_dom"/>
</dbReference>
<dbReference type="Proteomes" id="UP000248714">
    <property type="component" value="Unassembled WGS sequence"/>
</dbReference>
<dbReference type="Gene3D" id="3.40.50.10140">
    <property type="entry name" value="Toll/interleukin-1 receptor homology (TIR) domain"/>
    <property type="match status" value="1"/>
</dbReference>
<dbReference type="SUPFAM" id="SSF52200">
    <property type="entry name" value="Toll/Interleukin receptor TIR domain"/>
    <property type="match status" value="1"/>
</dbReference>
<name>A0ABX9DXH0_9PSEU</name>
<evidence type="ECO:0000259" key="1">
    <source>
        <dbReference type="Pfam" id="PF13676"/>
    </source>
</evidence>
<evidence type="ECO:0000313" key="2">
    <source>
        <dbReference type="EMBL" id="RAS60241.1"/>
    </source>
</evidence>
<feature type="domain" description="TIR" evidence="1">
    <location>
        <begin position="3"/>
        <end position="81"/>
    </location>
</feature>
<comment type="caution">
    <text evidence="2">The sequence shown here is derived from an EMBL/GenBank/DDBJ whole genome shotgun (WGS) entry which is preliminary data.</text>
</comment>
<dbReference type="Pfam" id="PF13676">
    <property type="entry name" value="TIR_2"/>
    <property type="match status" value="1"/>
</dbReference>
<keyword evidence="3" id="KW-1185">Reference proteome</keyword>
<proteinExistence type="predicted"/>
<reference evidence="2 3" key="1">
    <citation type="submission" date="2018-06" db="EMBL/GenBank/DDBJ databases">
        <title>Genomic Encyclopedia of Type Strains, Phase IV (KMG-IV): sequencing the most valuable type-strain genomes for metagenomic binning, comparative biology and taxonomic classification.</title>
        <authorList>
            <person name="Goeker M."/>
        </authorList>
    </citation>
    <scope>NUCLEOTIDE SEQUENCE [LARGE SCALE GENOMIC DNA]</scope>
    <source>
        <strain evidence="2 3">DSM 45479</strain>
    </source>
</reference>
<dbReference type="InterPro" id="IPR035897">
    <property type="entry name" value="Toll_tir_struct_dom_sf"/>
</dbReference>
<evidence type="ECO:0000313" key="3">
    <source>
        <dbReference type="Proteomes" id="UP000248714"/>
    </source>
</evidence>
<accession>A0ABX9DXH0</accession>